<dbReference type="AlphaFoldDB" id="A0A3E0H907"/>
<evidence type="ECO:0000313" key="4">
    <source>
        <dbReference type="EMBL" id="REH39326.1"/>
    </source>
</evidence>
<dbReference type="Pfam" id="PF01740">
    <property type="entry name" value="STAS"/>
    <property type="match status" value="1"/>
</dbReference>
<dbReference type="InterPro" id="IPR003658">
    <property type="entry name" value="Anti-sigma_ant"/>
</dbReference>
<dbReference type="Gene3D" id="3.30.750.24">
    <property type="entry name" value="STAS domain"/>
    <property type="match status" value="1"/>
</dbReference>
<sequence>MVGFMGADRDFPTPADATPPALAAVDILGPVAVIHVSGEIDMTSRDAVERVLTRTVDGRPDTVVIDLSDVTFFGSSGLQMLAEARSHAAANRVTLRLVASSRKVLRPLEITGMTAAFPVYASVTEAVSA</sequence>
<name>A0A3E0H907_9PSEU</name>
<evidence type="ECO:0000259" key="3">
    <source>
        <dbReference type="PROSITE" id="PS50801"/>
    </source>
</evidence>
<dbReference type="EMBL" id="QUNO01000013">
    <property type="protein sequence ID" value="REH39326.1"/>
    <property type="molecule type" value="Genomic_DNA"/>
</dbReference>
<dbReference type="PANTHER" id="PTHR33495:SF2">
    <property type="entry name" value="ANTI-SIGMA FACTOR ANTAGONIST TM_1081-RELATED"/>
    <property type="match status" value="1"/>
</dbReference>
<protein>
    <recommendedName>
        <fullName evidence="2">Anti-sigma factor antagonist</fullName>
    </recommendedName>
</protein>
<evidence type="ECO:0000256" key="2">
    <source>
        <dbReference type="RuleBase" id="RU003749"/>
    </source>
</evidence>
<dbReference type="Proteomes" id="UP000256269">
    <property type="component" value="Unassembled WGS sequence"/>
</dbReference>
<dbReference type="InterPro" id="IPR036513">
    <property type="entry name" value="STAS_dom_sf"/>
</dbReference>
<dbReference type="InterPro" id="IPR002645">
    <property type="entry name" value="STAS_dom"/>
</dbReference>
<proteinExistence type="inferred from homology"/>
<dbReference type="GO" id="GO:0043856">
    <property type="term" value="F:anti-sigma factor antagonist activity"/>
    <property type="evidence" value="ECO:0007669"/>
    <property type="project" value="InterPro"/>
</dbReference>
<dbReference type="NCBIfam" id="TIGR00377">
    <property type="entry name" value="ant_ant_sig"/>
    <property type="match status" value="1"/>
</dbReference>
<comment type="similarity">
    <text evidence="1 2">Belongs to the anti-sigma-factor antagonist family.</text>
</comment>
<feature type="domain" description="STAS" evidence="3">
    <location>
        <begin position="21"/>
        <end position="129"/>
    </location>
</feature>
<dbReference type="PANTHER" id="PTHR33495">
    <property type="entry name" value="ANTI-SIGMA FACTOR ANTAGONIST TM_1081-RELATED-RELATED"/>
    <property type="match status" value="1"/>
</dbReference>
<dbReference type="OrthoDB" id="3694806at2"/>
<reference evidence="4 5" key="1">
    <citation type="submission" date="2018-08" db="EMBL/GenBank/DDBJ databases">
        <title>Genomic Encyclopedia of Archaeal and Bacterial Type Strains, Phase II (KMG-II): from individual species to whole genera.</title>
        <authorList>
            <person name="Goeker M."/>
        </authorList>
    </citation>
    <scope>NUCLEOTIDE SEQUENCE [LARGE SCALE GENOMIC DNA]</scope>
    <source>
        <strain evidence="4 5">DSM 45791</strain>
    </source>
</reference>
<dbReference type="PROSITE" id="PS50801">
    <property type="entry name" value="STAS"/>
    <property type="match status" value="1"/>
</dbReference>
<evidence type="ECO:0000256" key="1">
    <source>
        <dbReference type="ARBA" id="ARBA00009013"/>
    </source>
</evidence>
<dbReference type="CDD" id="cd07043">
    <property type="entry name" value="STAS_anti-anti-sigma_factors"/>
    <property type="match status" value="1"/>
</dbReference>
<keyword evidence="5" id="KW-1185">Reference proteome</keyword>
<dbReference type="SUPFAM" id="SSF52091">
    <property type="entry name" value="SpoIIaa-like"/>
    <property type="match status" value="1"/>
</dbReference>
<organism evidence="4 5">
    <name type="scientific">Kutzneria buriramensis</name>
    <dbReference type="NCBI Taxonomy" id="1045776"/>
    <lineage>
        <taxon>Bacteria</taxon>
        <taxon>Bacillati</taxon>
        <taxon>Actinomycetota</taxon>
        <taxon>Actinomycetes</taxon>
        <taxon>Pseudonocardiales</taxon>
        <taxon>Pseudonocardiaceae</taxon>
        <taxon>Kutzneria</taxon>
    </lineage>
</organism>
<gene>
    <name evidence="4" type="ORF">BCF44_113181</name>
</gene>
<accession>A0A3E0H907</accession>
<comment type="caution">
    <text evidence="4">The sequence shown here is derived from an EMBL/GenBank/DDBJ whole genome shotgun (WGS) entry which is preliminary data.</text>
</comment>
<evidence type="ECO:0000313" key="5">
    <source>
        <dbReference type="Proteomes" id="UP000256269"/>
    </source>
</evidence>